<dbReference type="RefSeq" id="XP_004489514.1">
    <property type="nucleotide sequence ID" value="XM_004489457.2"/>
</dbReference>
<proteinExistence type="predicted"/>
<dbReference type="CDD" id="cd00371">
    <property type="entry name" value="HMA"/>
    <property type="match status" value="1"/>
</dbReference>
<dbReference type="OrthoDB" id="689350at2759"/>
<reference evidence="4" key="2">
    <citation type="submission" date="2025-08" db="UniProtKB">
        <authorList>
            <consortium name="RefSeq"/>
        </authorList>
    </citation>
    <scope>IDENTIFICATION</scope>
    <source>
        <tissue evidence="4">Etiolated seedlings</tissue>
    </source>
</reference>
<dbReference type="Proteomes" id="UP000087171">
    <property type="component" value="Chromosome Ca2"/>
</dbReference>
<dbReference type="SUPFAM" id="SSF55008">
    <property type="entry name" value="HMA, heavy metal-associated domain"/>
    <property type="match status" value="1"/>
</dbReference>
<dbReference type="AlphaFoldDB" id="A0A1S2XKA1"/>
<reference evidence="3" key="1">
    <citation type="journal article" date="2013" name="Nat. Biotechnol.">
        <title>Draft genome sequence of chickpea (Cicer arietinum) provides a resource for trait improvement.</title>
        <authorList>
            <person name="Varshney R.K."/>
            <person name="Song C."/>
            <person name="Saxena R.K."/>
            <person name="Azam S."/>
            <person name="Yu S."/>
            <person name="Sharpe A.G."/>
            <person name="Cannon S."/>
            <person name="Baek J."/>
            <person name="Rosen B.D."/>
            <person name="Tar'an B."/>
            <person name="Millan T."/>
            <person name="Zhang X."/>
            <person name="Ramsay L.D."/>
            <person name="Iwata A."/>
            <person name="Wang Y."/>
            <person name="Nelson W."/>
            <person name="Farmer A.D."/>
            <person name="Gaur P.M."/>
            <person name="Soderlund C."/>
            <person name="Penmetsa R.V."/>
            <person name="Xu C."/>
            <person name="Bharti A.K."/>
            <person name="He W."/>
            <person name="Winter P."/>
            <person name="Zhao S."/>
            <person name="Hane J.K."/>
            <person name="Carrasquilla-Garcia N."/>
            <person name="Condie J.A."/>
            <person name="Upadhyaya H.D."/>
            <person name="Luo M.C."/>
            <person name="Thudi M."/>
            <person name="Gowda C.L."/>
            <person name="Singh N.P."/>
            <person name="Lichtenzveig J."/>
            <person name="Gali K.K."/>
            <person name="Rubio J."/>
            <person name="Nadarajan N."/>
            <person name="Dolezel J."/>
            <person name="Bansal K.C."/>
            <person name="Xu X."/>
            <person name="Edwards D."/>
            <person name="Zhang G."/>
            <person name="Kahl G."/>
            <person name="Gil J."/>
            <person name="Singh K.B."/>
            <person name="Datta S.K."/>
            <person name="Jackson S.A."/>
            <person name="Wang J."/>
            <person name="Cook D.R."/>
        </authorList>
    </citation>
    <scope>NUCLEOTIDE SEQUENCE [LARGE SCALE GENOMIC DNA]</scope>
    <source>
        <strain evidence="3">cv. CDC Frontier</strain>
    </source>
</reference>
<gene>
    <name evidence="4" type="primary">LOC101500482</name>
</gene>
<dbReference type="PANTHER" id="PTHR22814">
    <property type="entry name" value="COPPER TRANSPORT PROTEIN ATOX1-RELATED"/>
    <property type="match status" value="1"/>
</dbReference>
<keyword evidence="1" id="KW-0479">Metal-binding</keyword>
<dbReference type="Pfam" id="PF00403">
    <property type="entry name" value="HMA"/>
    <property type="match status" value="1"/>
</dbReference>
<feature type="domain" description="HMA" evidence="2">
    <location>
        <begin position="3"/>
        <end position="66"/>
    </location>
</feature>
<evidence type="ECO:0000313" key="3">
    <source>
        <dbReference type="Proteomes" id="UP000087171"/>
    </source>
</evidence>
<evidence type="ECO:0000313" key="4">
    <source>
        <dbReference type="RefSeq" id="XP_004489514.1"/>
    </source>
</evidence>
<evidence type="ECO:0000259" key="2">
    <source>
        <dbReference type="PROSITE" id="PS50846"/>
    </source>
</evidence>
<accession>A0A1S2XKA1</accession>
<protein>
    <submittedName>
        <fullName evidence="4">Copper transport protein CCH-like</fullName>
    </submittedName>
</protein>
<dbReference type="InterPro" id="IPR006121">
    <property type="entry name" value="HMA_dom"/>
</dbReference>
<dbReference type="GeneID" id="101500482"/>
<dbReference type="InterPro" id="IPR036163">
    <property type="entry name" value="HMA_dom_sf"/>
</dbReference>
<dbReference type="GO" id="GO:0046872">
    <property type="term" value="F:metal ion binding"/>
    <property type="evidence" value="ECO:0007669"/>
    <property type="project" value="UniProtKB-KW"/>
</dbReference>
<keyword evidence="3" id="KW-1185">Reference proteome</keyword>
<dbReference type="PROSITE" id="PS50846">
    <property type="entry name" value="HMA_2"/>
    <property type="match status" value="1"/>
</dbReference>
<sequence>MSSETVVLKVKMSCQGCAGAVNRVLAKMEGVESFGIDLKEQKVTVKGNVKPQEVYETVSKSGKKTEFWVDPENKSTEIATEVGSENKPSEAATVVSAELDNKPLEVAATIASVEEDNQSSKNVTVISAESDNVVV</sequence>
<name>A0A1S2XKA1_CICAR</name>
<dbReference type="STRING" id="3827.A0A1S2XKA1"/>
<dbReference type="KEGG" id="cam:101500482"/>
<dbReference type="FunFam" id="3.30.70.100:FF:000008">
    <property type="entry name" value="Copper transport protein ATOX1"/>
    <property type="match status" value="1"/>
</dbReference>
<organism evidence="3 4">
    <name type="scientific">Cicer arietinum</name>
    <name type="common">Chickpea</name>
    <name type="synonym">Garbanzo</name>
    <dbReference type="NCBI Taxonomy" id="3827"/>
    <lineage>
        <taxon>Eukaryota</taxon>
        <taxon>Viridiplantae</taxon>
        <taxon>Streptophyta</taxon>
        <taxon>Embryophyta</taxon>
        <taxon>Tracheophyta</taxon>
        <taxon>Spermatophyta</taxon>
        <taxon>Magnoliopsida</taxon>
        <taxon>eudicotyledons</taxon>
        <taxon>Gunneridae</taxon>
        <taxon>Pentapetalae</taxon>
        <taxon>rosids</taxon>
        <taxon>fabids</taxon>
        <taxon>Fabales</taxon>
        <taxon>Fabaceae</taxon>
        <taxon>Papilionoideae</taxon>
        <taxon>50 kb inversion clade</taxon>
        <taxon>NPAAA clade</taxon>
        <taxon>Hologalegina</taxon>
        <taxon>IRL clade</taxon>
        <taxon>Cicereae</taxon>
        <taxon>Cicer</taxon>
    </lineage>
</organism>
<evidence type="ECO:0000256" key="1">
    <source>
        <dbReference type="ARBA" id="ARBA00022723"/>
    </source>
</evidence>
<dbReference type="eggNOG" id="KOG1603">
    <property type="taxonomic scope" value="Eukaryota"/>
</dbReference>
<dbReference type="PANTHER" id="PTHR22814:SF315">
    <property type="entry name" value="OS02G0530100 PROTEIN"/>
    <property type="match status" value="1"/>
</dbReference>
<dbReference type="PaxDb" id="3827-XP_004489514.1"/>
<dbReference type="Gene3D" id="3.30.70.100">
    <property type="match status" value="1"/>
</dbReference>